<reference evidence="1 2" key="1">
    <citation type="submission" date="2018-10" db="EMBL/GenBank/DDBJ databases">
        <title>Isolation of pseudouridimycin from Streptomyces albus DSM 40763.</title>
        <authorList>
            <person name="Rosenqvist P."/>
            <person name="Metsae-Ketelae M."/>
            <person name="Virta P."/>
        </authorList>
    </citation>
    <scope>NUCLEOTIDE SEQUENCE [LARGE SCALE GENOMIC DNA]</scope>
    <source>
        <strain evidence="1 2">DSM 40763</strain>
    </source>
</reference>
<dbReference type="Proteomes" id="UP000298111">
    <property type="component" value="Unassembled WGS sequence"/>
</dbReference>
<comment type="caution">
    <text evidence="1">The sequence shown here is derived from an EMBL/GenBank/DDBJ whole genome shotgun (WGS) entry which is preliminary data.</text>
</comment>
<sequence length="119" mass="13333">MQVQNWSSSMYDVLTGFQSRRWHDKDYSQVWFTKCRVSGATGTSTHVDLRWDRTAQPDVSWGTKKYTQCFKGSSGKSNGEWHNLSSGDHFFQIKLINGSSSGLALSVSKVTVDTSKADS</sequence>
<dbReference type="AlphaFoldDB" id="A0A8H1QLZ0"/>
<evidence type="ECO:0000313" key="2">
    <source>
        <dbReference type="Proteomes" id="UP000298111"/>
    </source>
</evidence>
<evidence type="ECO:0000313" key="1">
    <source>
        <dbReference type="EMBL" id="TGG78427.1"/>
    </source>
</evidence>
<proteinExistence type="predicted"/>
<organism evidence="1 2">
    <name type="scientific">Streptomyces albus</name>
    <dbReference type="NCBI Taxonomy" id="1888"/>
    <lineage>
        <taxon>Bacteria</taxon>
        <taxon>Bacillati</taxon>
        <taxon>Actinomycetota</taxon>
        <taxon>Actinomycetes</taxon>
        <taxon>Kitasatosporales</taxon>
        <taxon>Streptomycetaceae</taxon>
        <taxon>Streptomyces</taxon>
    </lineage>
</organism>
<protein>
    <submittedName>
        <fullName evidence="1">Uncharacterized protein</fullName>
    </submittedName>
</protein>
<accession>A0A8H1QLZ0</accession>
<dbReference type="EMBL" id="RCIY01000087">
    <property type="protein sequence ID" value="TGG78427.1"/>
    <property type="molecule type" value="Genomic_DNA"/>
</dbReference>
<name>A0A8H1QLZ0_9ACTN</name>
<gene>
    <name evidence="1" type="ORF">D8771_24785</name>
</gene>